<protein>
    <recommendedName>
        <fullName evidence="3">ATP synthase subunit d, mitochondrial</fullName>
    </recommendedName>
</protein>
<reference evidence="13" key="1">
    <citation type="submission" date="2018-12" db="EMBL/GenBank/DDBJ databases">
        <authorList>
            <person name="Syme R.A."/>
            <person name="Farfan-Caceres L."/>
            <person name="Lichtenzveig J."/>
        </authorList>
    </citation>
    <scope>NUCLEOTIDE SEQUENCE</scope>
    <source>
        <strain evidence="13">Al4</strain>
    </source>
</reference>
<evidence type="ECO:0000256" key="2">
    <source>
        <dbReference type="ARBA" id="ARBA00006842"/>
    </source>
</evidence>
<dbReference type="InterPro" id="IPR008689">
    <property type="entry name" value="ATP_synth_F0_dsu_mt"/>
</dbReference>
<evidence type="ECO:0000256" key="12">
    <source>
        <dbReference type="SAM" id="Coils"/>
    </source>
</evidence>
<keyword evidence="9" id="KW-0496">Mitochondrion</keyword>
<evidence type="ECO:0000256" key="5">
    <source>
        <dbReference type="ARBA" id="ARBA00022547"/>
    </source>
</evidence>
<proteinExistence type="inferred from homology"/>
<evidence type="ECO:0000256" key="10">
    <source>
        <dbReference type="ARBA" id="ARBA00023136"/>
    </source>
</evidence>
<dbReference type="GO" id="GO:0045259">
    <property type="term" value="C:proton-transporting ATP synthase complex"/>
    <property type="evidence" value="ECO:0007669"/>
    <property type="project" value="UniProtKB-KW"/>
</dbReference>
<evidence type="ECO:0000256" key="4">
    <source>
        <dbReference type="ARBA" id="ARBA00022448"/>
    </source>
</evidence>
<dbReference type="GO" id="GO:0015986">
    <property type="term" value="P:proton motive force-driven ATP synthesis"/>
    <property type="evidence" value="ECO:0007669"/>
    <property type="project" value="InterPro"/>
</dbReference>
<evidence type="ECO:0000256" key="8">
    <source>
        <dbReference type="ARBA" id="ARBA00023065"/>
    </source>
</evidence>
<dbReference type="GO" id="GO:0015078">
    <property type="term" value="F:proton transmembrane transporter activity"/>
    <property type="evidence" value="ECO:0007669"/>
    <property type="project" value="InterPro"/>
</dbReference>
<dbReference type="InterPro" id="IPR036228">
    <property type="entry name" value="ATP_synth_F0_dsu_sf_mt"/>
</dbReference>
<evidence type="ECO:0000313" key="13">
    <source>
        <dbReference type="EMBL" id="KAF9698642.1"/>
    </source>
</evidence>
<keyword evidence="5" id="KW-0138">CF(0)</keyword>
<dbReference type="Proteomes" id="UP000651452">
    <property type="component" value="Unassembled WGS sequence"/>
</dbReference>
<keyword evidence="11" id="KW-0066">ATP synthesis</keyword>
<dbReference type="GO" id="GO:0005743">
    <property type="term" value="C:mitochondrial inner membrane"/>
    <property type="evidence" value="ECO:0007669"/>
    <property type="project" value="UniProtKB-SubCell"/>
</dbReference>
<comment type="subcellular location">
    <subcellularLocation>
        <location evidence="1">Mitochondrion inner membrane</location>
    </subcellularLocation>
</comment>
<evidence type="ECO:0000313" key="14">
    <source>
        <dbReference type="Proteomes" id="UP000651452"/>
    </source>
</evidence>
<dbReference type="SUPFAM" id="SSF161065">
    <property type="entry name" value="ATP synthase D chain-like"/>
    <property type="match status" value="1"/>
</dbReference>
<keyword evidence="14" id="KW-1185">Reference proteome</keyword>
<name>A0A8H7J8Z2_9PLEO</name>
<gene>
    <name evidence="13" type="ORF">EKO04_003808</name>
</gene>
<keyword evidence="6" id="KW-0375">Hydrogen ion transport</keyword>
<evidence type="ECO:0000256" key="11">
    <source>
        <dbReference type="ARBA" id="ARBA00023310"/>
    </source>
</evidence>
<organism evidence="13 14">
    <name type="scientific">Ascochyta lentis</name>
    <dbReference type="NCBI Taxonomy" id="205686"/>
    <lineage>
        <taxon>Eukaryota</taxon>
        <taxon>Fungi</taxon>
        <taxon>Dikarya</taxon>
        <taxon>Ascomycota</taxon>
        <taxon>Pezizomycotina</taxon>
        <taxon>Dothideomycetes</taxon>
        <taxon>Pleosporomycetidae</taxon>
        <taxon>Pleosporales</taxon>
        <taxon>Pleosporineae</taxon>
        <taxon>Didymellaceae</taxon>
        <taxon>Ascochyta</taxon>
    </lineage>
</organism>
<sequence length="222" mass="25044">MAVGRSAALKLDWTKLGQQLGLKGNTAAALQSFKKRNDDARRKVTVLSEQAQTVDFSHYRSILKNQAIVDDIEKQFSAFKPQTYDVNRQIKAIEAFEAQAVKSAEETKAVVDKELSDLQKTLKNIEDARPFADLTVDEVAAAQPEIDQRTEQLVSKGRWAVPGYKASRAHSAWPRISTHTNNRTGEVRRSFRLVDVSFSIAKFYPTWVVYLRIVNSDRGMQS</sequence>
<dbReference type="Gene3D" id="6.10.280.70">
    <property type="match status" value="1"/>
</dbReference>
<dbReference type="AlphaFoldDB" id="A0A8H7J8Z2"/>
<feature type="coiled-coil region" evidence="12">
    <location>
        <begin position="101"/>
        <end position="128"/>
    </location>
</feature>
<dbReference type="Pfam" id="PF05873">
    <property type="entry name" value="Mt_ATP-synt_D"/>
    <property type="match status" value="1"/>
</dbReference>
<evidence type="ECO:0000256" key="7">
    <source>
        <dbReference type="ARBA" id="ARBA00022792"/>
    </source>
</evidence>
<keyword evidence="12" id="KW-0175">Coiled coil</keyword>
<dbReference type="PANTHER" id="PTHR12700">
    <property type="entry name" value="ATP SYNTHASE SUBUNIT D, MITOCHONDRIAL"/>
    <property type="match status" value="1"/>
</dbReference>
<reference evidence="13" key="2">
    <citation type="submission" date="2020-09" db="EMBL/GenBank/DDBJ databases">
        <title>Reference genome assembly for Australian Ascochyta lentis isolate Al4.</title>
        <authorList>
            <person name="Lee R.C."/>
            <person name="Farfan-Caceres L.M."/>
            <person name="Debler J.W."/>
            <person name="Williams A.H."/>
            <person name="Henares B.M."/>
        </authorList>
    </citation>
    <scope>NUCLEOTIDE SEQUENCE</scope>
    <source>
        <strain evidence="13">Al4</strain>
    </source>
</reference>
<evidence type="ECO:0000256" key="3">
    <source>
        <dbReference type="ARBA" id="ARBA00021688"/>
    </source>
</evidence>
<dbReference type="OrthoDB" id="35799at2759"/>
<evidence type="ECO:0000256" key="9">
    <source>
        <dbReference type="ARBA" id="ARBA00023128"/>
    </source>
</evidence>
<evidence type="ECO:0000256" key="6">
    <source>
        <dbReference type="ARBA" id="ARBA00022781"/>
    </source>
</evidence>
<keyword evidence="4" id="KW-0813">Transport</keyword>
<dbReference type="EMBL" id="RZGK01000006">
    <property type="protein sequence ID" value="KAF9698642.1"/>
    <property type="molecule type" value="Genomic_DNA"/>
</dbReference>
<keyword evidence="10" id="KW-0472">Membrane</keyword>
<keyword evidence="8" id="KW-0406">Ion transport</keyword>
<comment type="caution">
    <text evidence="13">The sequence shown here is derived from an EMBL/GenBank/DDBJ whole genome shotgun (WGS) entry which is preliminary data.</text>
</comment>
<keyword evidence="7" id="KW-0999">Mitochondrion inner membrane</keyword>
<comment type="similarity">
    <text evidence="2">Belongs to the ATPase d subunit family.</text>
</comment>
<evidence type="ECO:0000256" key="1">
    <source>
        <dbReference type="ARBA" id="ARBA00004273"/>
    </source>
</evidence>
<accession>A0A8H7J8Z2</accession>